<sequence>MKSKKEIKRNKHSEASRSAQRSISGTE</sequence>
<feature type="compositionally biased region" description="Basic residues" evidence="1">
    <location>
        <begin position="1"/>
        <end position="11"/>
    </location>
</feature>
<accession>A0A0A9BY79</accession>
<reference evidence="2" key="1">
    <citation type="submission" date="2014-09" db="EMBL/GenBank/DDBJ databases">
        <authorList>
            <person name="Magalhaes I.L.F."/>
            <person name="Oliveira U."/>
            <person name="Santos F.R."/>
            <person name="Vidigal T.H.D.A."/>
            <person name="Brescovit A.D."/>
            <person name="Santos A.J."/>
        </authorList>
    </citation>
    <scope>NUCLEOTIDE SEQUENCE</scope>
    <source>
        <tissue evidence="2">Shoot tissue taken approximately 20 cm above the soil surface</tissue>
    </source>
</reference>
<feature type="region of interest" description="Disordered" evidence="1">
    <location>
        <begin position="1"/>
        <end position="27"/>
    </location>
</feature>
<dbReference type="EMBL" id="GBRH01229619">
    <property type="protein sequence ID" value="JAD68276.1"/>
    <property type="molecule type" value="Transcribed_RNA"/>
</dbReference>
<feature type="compositionally biased region" description="Polar residues" evidence="1">
    <location>
        <begin position="16"/>
        <end position="27"/>
    </location>
</feature>
<dbReference type="AlphaFoldDB" id="A0A0A9BY79"/>
<evidence type="ECO:0000313" key="2">
    <source>
        <dbReference type="EMBL" id="JAD68276.1"/>
    </source>
</evidence>
<evidence type="ECO:0000256" key="1">
    <source>
        <dbReference type="SAM" id="MobiDB-lite"/>
    </source>
</evidence>
<reference evidence="2" key="2">
    <citation type="journal article" date="2015" name="Data Brief">
        <title>Shoot transcriptome of the giant reed, Arundo donax.</title>
        <authorList>
            <person name="Barrero R.A."/>
            <person name="Guerrero F.D."/>
            <person name="Moolhuijzen P."/>
            <person name="Goolsby J.A."/>
            <person name="Tidwell J."/>
            <person name="Bellgard S.E."/>
            <person name="Bellgard M.I."/>
        </authorList>
    </citation>
    <scope>NUCLEOTIDE SEQUENCE</scope>
    <source>
        <tissue evidence="2">Shoot tissue taken approximately 20 cm above the soil surface</tissue>
    </source>
</reference>
<proteinExistence type="predicted"/>
<name>A0A0A9BY79_ARUDO</name>
<organism evidence="2">
    <name type="scientific">Arundo donax</name>
    <name type="common">Giant reed</name>
    <name type="synonym">Donax arundinaceus</name>
    <dbReference type="NCBI Taxonomy" id="35708"/>
    <lineage>
        <taxon>Eukaryota</taxon>
        <taxon>Viridiplantae</taxon>
        <taxon>Streptophyta</taxon>
        <taxon>Embryophyta</taxon>
        <taxon>Tracheophyta</taxon>
        <taxon>Spermatophyta</taxon>
        <taxon>Magnoliopsida</taxon>
        <taxon>Liliopsida</taxon>
        <taxon>Poales</taxon>
        <taxon>Poaceae</taxon>
        <taxon>PACMAD clade</taxon>
        <taxon>Arundinoideae</taxon>
        <taxon>Arundineae</taxon>
        <taxon>Arundo</taxon>
    </lineage>
</organism>
<protein>
    <submittedName>
        <fullName evidence="2">Uncharacterized protein</fullName>
    </submittedName>
</protein>